<dbReference type="STRING" id="153721.MYP_1917"/>
<dbReference type="OrthoDB" id="9811044at2"/>
<protein>
    <submittedName>
        <fullName evidence="2">Urease accessory protein</fullName>
    </submittedName>
</protein>
<dbReference type="PANTHER" id="PTHR33876">
    <property type="entry name" value="UNNAMED PRODUCT"/>
    <property type="match status" value="1"/>
</dbReference>
<evidence type="ECO:0000313" key="2">
    <source>
        <dbReference type="EMBL" id="GAL84689.1"/>
    </source>
</evidence>
<dbReference type="InterPro" id="IPR052776">
    <property type="entry name" value="Chloro_ReproSupport/MetalTrans"/>
</dbReference>
<gene>
    <name evidence="2" type="ORF">MYP_1917</name>
</gene>
<accession>A0A098LE13</accession>
<dbReference type="Proteomes" id="UP000030185">
    <property type="component" value="Unassembled WGS sequence"/>
</dbReference>
<keyword evidence="1" id="KW-0472">Membrane</keyword>
<dbReference type="EMBL" id="BBLT01000003">
    <property type="protein sequence ID" value="GAL84689.1"/>
    <property type="molecule type" value="Genomic_DNA"/>
</dbReference>
<evidence type="ECO:0000313" key="3">
    <source>
        <dbReference type="Proteomes" id="UP000030185"/>
    </source>
</evidence>
<feature type="transmembrane region" description="Helical" evidence="1">
    <location>
        <begin position="133"/>
        <end position="153"/>
    </location>
</feature>
<comment type="caution">
    <text evidence="2">The sequence shown here is derived from an EMBL/GenBank/DDBJ whole genome shotgun (WGS) entry which is preliminary data.</text>
</comment>
<evidence type="ECO:0000256" key="1">
    <source>
        <dbReference type="SAM" id="Phobius"/>
    </source>
</evidence>
<dbReference type="PANTHER" id="PTHR33876:SF4">
    <property type="entry name" value="CHLOROPLAST PROTEIN FOR GROWTH AND FERTILITY 2"/>
    <property type="match status" value="1"/>
</dbReference>
<proteinExistence type="predicted"/>
<keyword evidence="1" id="KW-0812">Transmembrane</keyword>
<feature type="transmembrane region" description="Helical" evidence="1">
    <location>
        <begin position="36"/>
        <end position="59"/>
    </location>
</feature>
<sequence length="190" mass="20872">MITPLLIGLSHSMETDHVVAVGNLVQIRRSFREEAILGATWGLGHTCSVIIGALSISFVKNFIAFPEHFSFELFVGVMMVLIGIYRLYILKRKEKNSSGNKTLFFNVGVVHGLAGSGSIAAMLAGLAENRQEQILFLMLFGLGTIVGMGIIAASITRLKFLHPRYLTWFSCLIAACSFIYGIKIIIGQLY</sequence>
<feature type="transmembrane region" description="Helical" evidence="1">
    <location>
        <begin position="102"/>
        <end position="127"/>
    </location>
</feature>
<keyword evidence="1" id="KW-1133">Transmembrane helix</keyword>
<feature type="transmembrane region" description="Helical" evidence="1">
    <location>
        <begin position="71"/>
        <end position="90"/>
    </location>
</feature>
<dbReference type="AlphaFoldDB" id="A0A098LE13"/>
<keyword evidence="3" id="KW-1185">Reference proteome</keyword>
<dbReference type="eggNOG" id="COG2215">
    <property type="taxonomic scope" value="Bacteria"/>
</dbReference>
<feature type="transmembrane region" description="Helical" evidence="1">
    <location>
        <begin position="165"/>
        <end position="186"/>
    </location>
</feature>
<name>A0A098LE13_9BACT</name>
<reference evidence="2 3" key="1">
    <citation type="submission" date="2014-09" db="EMBL/GenBank/DDBJ databases">
        <title>Sporocytophaga myxococcoides PG-01 genome sequencing.</title>
        <authorList>
            <person name="Liu L."/>
            <person name="Gao P.J."/>
            <person name="Chen G.J."/>
            <person name="Wang L.S."/>
        </authorList>
    </citation>
    <scope>NUCLEOTIDE SEQUENCE [LARGE SCALE GENOMIC DNA]</scope>
    <source>
        <strain evidence="2 3">PG-01</strain>
    </source>
</reference>
<organism evidence="2 3">
    <name type="scientific">Sporocytophaga myxococcoides</name>
    <dbReference type="NCBI Taxonomy" id="153721"/>
    <lineage>
        <taxon>Bacteria</taxon>
        <taxon>Pseudomonadati</taxon>
        <taxon>Bacteroidota</taxon>
        <taxon>Cytophagia</taxon>
        <taxon>Cytophagales</taxon>
        <taxon>Cytophagaceae</taxon>
        <taxon>Sporocytophaga</taxon>
    </lineage>
</organism>